<name>A0ABQ7JAK9_9APIC</name>
<evidence type="ECO:0000313" key="2">
    <source>
        <dbReference type="Proteomes" id="UP000823046"/>
    </source>
</evidence>
<keyword evidence="2" id="KW-1185">Reference proteome</keyword>
<evidence type="ECO:0000313" key="1">
    <source>
        <dbReference type="EMBL" id="KAF8821048.1"/>
    </source>
</evidence>
<reference evidence="1 2" key="1">
    <citation type="journal article" date="2020" name="bioRxiv">
        <title>Metabolic contributions of an alphaproteobacterial endosymbiont in the apicomplexan Cardiosporidium cionae.</title>
        <authorList>
            <person name="Hunter E.S."/>
            <person name="Paight C.J."/>
            <person name="Lane C.E."/>
        </authorList>
    </citation>
    <scope>NUCLEOTIDE SEQUENCE [LARGE SCALE GENOMIC DNA]</scope>
    <source>
        <strain evidence="1">ESH_2018</strain>
    </source>
</reference>
<dbReference type="EMBL" id="JADAQX010000245">
    <property type="protein sequence ID" value="KAF8821048.1"/>
    <property type="molecule type" value="Genomic_DNA"/>
</dbReference>
<gene>
    <name evidence="1" type="ORF">IE077_002514</name>
</gene>
<comment type="caution">
    <text evidence="1">The sequence shown here is derived from an EMBL/GenBank/DDBJ whole genome shotgun (WGS) entry which is preliminary data.</text>
</comment>
<dbReference type="Proteomes" id="UP000823046">
    <property type="component" value="Unassembled WGS sequence"/>
</dbReference>
<accession>A0ABQ7JAK9</accession>
<organism evidence="1 2">
    <name type="scientific">Cardiosporidium cionae</name>
    <dbReference type="NCBI Taxonomy" id="476202"/>
    <lineage>
        <taxon>Eukaryota</taxon>
        <taxon>Sar</taxon>
        <taxon>Alveolata</taxon>
        <taxon>Apicomplexa</taxon>
        <taxon>Aconoidasida</taxon>
        <taxon>Nephromycida</taxon>
        <taxon>Cardiosporidium</taxon>
    </lineage>
</organism>
<protein>
    <submittedName>
        <fullName evidence="1">Uncharacterized protein</fullName>
    </submittedName>
</protein>
<feature type="non-terminal residue" evidence="1">
    <location>
        <position position="418"/>
    </location>
</feature>
<proteinExistence type="predicted"/>
<sequence length="418" mass="47362">MADSNDKDVINLCAAIGCCTRVAESPFNTSKIITFINRYEFLNLLPFPVMLKGVREVRGRSNRMRKQSLPDEIYLEMHKIKAFHTVDFSATVEILQPHMISSPFPLRHNEVNVISGRFSDTASIPYSFNGFFFIISIPEQPQFQICNNTNFLIAISSELHDNRRMHYDLGRPTRKKFSRIEKLPRENKKINASFGTEIRNASQKILSAYCSIAYAPLFDSNSIEKTTVKLKILGPHKSKWTTHSMTNVTGELTAIPIWVQKAKDDSKNADVGGNSTRDKPPLNVENVAFSRRMRIDLYSILIVDSNGSRILVITESHSSGEKAKLGELDFISMKDRSKHEKTEMVAATALRPPPWISLIIHFSLPRLTCAWIHNADVLLALHLKNLLLMGTLSPKALENRLKHVSRLLTSEIDVTTRM</sequence>